<dbReference type="Proteomes" id="UP001054857">
    <property type="component" value="Unassembled WGS sequence"/>
</dbReference>
<dbReference type="PANTHER" id="PTHR24198">
    <property type="entry name" value="ANKYRIN REPEAT AND PROTEIN KINASE DOMAIN-CONTAINING PROTEIN"/>
    <property type="match status" value="1"/>
</dbReference>
<organism evidence="5 6">
    <name type="scientific">Astrephomene gubernaculifera</name>
    <dbReference type="NCBI Taxonomy" id="47775"/>
    <lineage>
        <taxon>Eukaryota</taxon>
        <taxon>Viridiplantae</taxon>
        <taxon>Chlorophyta</taxon>
        <taxon>core chlorophytes</taxon>
        <taxon>Chlorophyceae</taxon>
        <taxon>CS clade</taxon>
        <taxon>Chlamydomonadales</taxon>
        <taxon>Astrephomenaceae</taxon>
        <taxon>Astrephomene</taxon>
    </lineage>
</organism>
<dbReference type="SMART" id="SM00248">
    <property type="entry name" value="ANK"/>
    <property type="match status" value="5"/>
</dbReference>
<evidence type="ECO:0000256" key="2">
    <source>
        <dbReference type="ARBA" id="ARBA00023043"/>
    </source>
</evidence>
<feature type="compositionally biased region" description="Gly residues" evidence="4">
    <location>
        <begin position="322"/>
        <end position="339"/>
    </location>
</feature>
<reference evidence="5 6" key="1">
    <citation type="journal article" date="2021" name="Sci. Rep.">
        <title>Genome sequencing of the multicellular alga Astrephomene provides insights into convergent evolution of germ-soma differentiation.</title>
        <authorList>
            <person name="Yamashita S."/>
            <person name="Yamamoto K."/>
            <person name="Matsuzaki R."/>
            <person name="Suzuki S."/>
            <person name="Yamaguchi H."/>
            <person name="Hirooka S."/>
            <person name="Minakuchi Y."/>
            <person name="Miyagishima S."/>
            <person name="Kawachi M."/>
            <person name="Toyoda A."/>
            <person name="Nozaki H."/>
        </authorList>
    </citation>
    <scope>NUCLEOTIDE SEQUENCE [LARGE SCALE GENOMIC DNA]</scope>
    <source>
        <strain evidence="5 6">NIES-4017</strain>
    </source>
</reference>
<keyword evidence="1" id="KW-0677">Repeat</keyword>
<dbReference type="EMBL" id="BMAR01000009">
    <property type="protein sequence ID" value="GFR45024.1"/>
    <property type="molecule type" value="Genomic_DNA"/>
</dbReference>
<keyword evidence="6" id="KW-1185">Reference proteome</keyword>
<dbReference type="AlphaFoldDB" id="A0AAD3DPU7"/>
<proteinExistence type="predicted"/>
<dbReference type="PANTHER" id="PTHR24198:SF165">
    <property type="entry name" value="ANKYRIN REPEAT-CONTAINING PROTEIN-RELATED"/>
    <property type="match status" value="1"/>
</dbReference>
<feature type="repeat" description="ANK" evidence="3">
    <location>
        <begin position="77"/>
        <end position="98"/>
    </location>
</feature>
<comment type="caution">
    <text evidence="5">The sequence shown here is derived from an EMBL/GenBank/DDBJ whole genome shotgun (WGS) entry which is preliminary data.</text>
</comment>
<feature type="region of interest" description="Disordered" evidence="4">
    <location>
        <begin position="299"/>
        <end position="350"/>
    </location>
</feature>
<feature type="repeat" description="ANK" evidence="3">
    <location>
        <begin position="44"/>
        <end position="76"/>
    </location>
</feature>
<dbReference type="Gene3D" id="1.25.40.20">
    <property type="entry name" value="Ankyrin repeat-containing domain"/>
    <property type="match status" value="2"/>
</dbReference>
<dbReference type="InterPro" id="IPR002110">
    <property type="entry name" value="Ankyrin_rpt"/>
</dbReference>
<evidence type="ECO:0000256" key="4">
    <source>
        <dbReference type="SAM" id="MobiDB-lite"/>
    </source>
</evidence>
<dbReference type="Pfam" id="PF12796">
    <property type="entry name" value="Ank_2"/>
    <property type="match status" value="2"/>
</dbReference>
<protein>
    <submittedName>
        <fullName evidence="5">Uncharacterized protein</fullName>
    </submittedName>
</protein>
<sequence>MSNLSRRILNGWSDIHVAAAAGDLGRVRLAVQKNPTDVDRPTKERQTALHLAAAGGFEAVVGELLDRHARTALQDEAGRTPLHAAAEAGHARCVAALLGPRNREPPAERSRLLGLRDRQGREALLAAVVAGQAGAVEELVRGGADAARCTDQSGSGLVLVAVRCGHTHLLPLLAAACGGLLLQQRDPATGGTPLHVAAAAGLLGPLQWLLAAGASTGTRDNAGRTPAEAALAAGQHAAARAIREAVMTPPLSSPPMPAAATSSATSSSAMSAAAVHALGSAGGGKHSLYGGRGAGQGGMQAAGVGGAAATSSTPWQQQQQQGAGGQEPAGPAAAGGAGGKLQIPETPPQAVYYPTPLPGAGVYF</sequence>
<feature type="repeat" description="ANK" evidence="3">
    <location>
        <begin position="189"/>
        <end position="221"/>
    </location>
</feature>
<accession>A0AAD3DPU7</accession>
<evidence type="ECO:0000313" key="5">
    <source>
        <dbReference type="EMBL" id="GFR45024.1"/>
    </source>
</evidence>
<dbReference type="SUPFAM" id="SSF48403">
    <property type="entry name" value="Ankyrin repeat"/>
    <property type="match status" value="1"/>
</dbReference>
<name>A0AAD3DPU7_9CHLO</name>
<keyword evidence="2 3" id="KW-0040">ANK repeat</keyword>
<dbReference type="InterPro" id="IPR036770">
    <property type="entry name" value="Ankyrin_rpt-contain_sf"/>
</dbReference>
<evidence type="ECO:0000256" key="1">
    <source>
        <dbReference type="ARBA" id="ARBA00022737"/>
    </source>
</evidence>
<dbReference type="PROSITE" id="PS50088">
    <property type="entry name" value="ANK_REPEAT"/>
    <property type="match status" value="3"/>
</dbReference>
<dbReference type="PROSITE" id="PS50297">
    <property type="entry name" value="ANK_REP_REGION"/>
    <property type="match status" value="2"/>
</dbReference>
<evidence type="ECO:0000313" key="6">
    <source>
        <dbReference type="Proteomes" id="UP001054857"/>
    </source>
</evidence>
<gene>
    <name evidence="5" type="ORF">Agub_g6335</name>
</gene>
<evidence type="ECO:0000256" key="3">
    <source>
        <dbReference type="PROSITE-ProRule" id="PRU00023"/>
    </source>
</evidence>